<keyword evidence="2" id="KW-1185">Reference proteome</keyword>
<organism evidence="1 2">
    <name type="scientific">Hibiscus sabdariffa</name>
    <name type="common">roselle</name>
    <dbReference type="NCBI Taxonomy" id="183260"/>
    <lineage>
        <taxon>Eukaryota</taxon>
        <taxon>Viridiplantae</taxon>
        <taxon>Streptophyta</taxon>
        <taxon>Embryophyta</taxon>
        <taxon>Tracheophyta</taxon>
        <taxon>Spermatophyta</taxon>
        <taxon>Magnoliopsida</taxon>
        <taxon>eudicotyledons</taxon>
        <taxon>Gunneridae</taxon>
        <taxon>Pentapetalae</taxon>
        <taxon>rosids</taxon>
        <taxon>malvids</taxon>
        <taxon>Malvales</taxon>
        <taxon>Malvaceae</taxon>
        <taxon>Malvoideae</taxon>
        <taxon>Hibiscus</taxon>
    </lineage>
</organism>
<evidence type="ECO:0000313" key="1">
    <source>
        <dbReference type="EMBL" id="KAK8996523.1"/>
    </source>
</evidence>
<sequence length="129" mass="15155">MAFKLWKGNFDDNMQMLHMILFGKKAKTIELSCLYSHKDRRQTLTNFGFRMSRKNKRQKTTVRKEELSAKFAYINHRNLKKLCECCNGLALGKVQERSRKVATVIQNTSSIVLQETYLLRVLEELILLL</sequence>
<evidence type="ECO:0000313" key="2">
    <source>
        <dbReference type="Proteomes" id="UP001396334"/>
    </source>
</evidence>
<accession>A0ABR2Q772</accession>
<reference evidence="1 2" key="1">
    <citation type="journal article" date="2024" name="G3 (Bethesda)">
        <title>Genome assembly of Hibiscus sabdariffa L. provides insights into metabolisms of medicinal natural products.</title>
        <authorList>
            <person name="Kim T."/>
        </authorList>
    </citation>
    <scope>NUCLEOTIDE SEQUENCE [LARGE SCALE GENOMIC DNA]</scope>
    <source>
        <strain evidence="1">TK-2024</strain>
        <tissue evidence="1">Old leaves</tissue>
    </source>
</reference>
<dbReference type="EMBL" id="JBBPBN010000044">
    <property type="protein sequence ID" value="KAK8996523.1"/>
    <property type="molecule type" value="Genomic_DNA"/>
</dbReference>
<protein>
    <submittedName>
        <fullName evidence="1">Uncharacterized protein</fullName>
    </submittedName>
</protein>
<proteinExistence type="predicted"/>
<comment type="caution">
    <text evidence="1">The sequence shown here is derived from an EMBL/GenBank/DDBJ whole genome shotgun (WGS) entry which is preliminary data.</text>
</comment>
<name>A0ABR2Q772_9ROSI</name>
<gene>
    <name evidence="1" type="ORF">V6N11_081794</name>
</gene>
<dbReference type="Proteomes" id="UP001396334">
    <property type="component" value="Unassembled WGS sequence"/>
</dbReference>